<dbReference type="PANTHER" id="PTHR14716">
    <property type="entry name" value="CILIA- AND FLAGELLA-ASSOCIATED PROTEIN 69"/>
    <property type="match status" value="1"/>
</dbReference>
<dbReference type="GO" id="GO:0042048">
    <property type="term" value="P:olfactory behavior"/>
    <property type="evidence" value="ECO:0007669"/>
    <property type="project" value="TreeGrafter"/>
</dbReference>
<dbReference type="HOGENOM" id="CLU_467394_0_0_1"/>
<proteinExistence type="predicted"/>
<dbReference type="InParanoid" id="H3CJK6"/>
<name>H3CJK6_TETNG</name>
<dbReference type="STRING" id="99883.ENSTNIP00000008435"/>
<organism evidence="2 3">
    <name type="scientific">Tetraodon nigroviridis</name>
    <name type="common">Spotted green pufferfish</name>
    <name type="synonym">Chelonodon nigroviridis</name>
    <dbReference type="NCBI Taxonomy" id="99883"/>
    <lineage>
        <taxon>Eukaryota</taxon>
        <taxon>Metazoa</taxon>
        <taxon>Chordata</taxon>
        <taxon>Craniata</taxon>
        <taxon>Vertebrata</taxon>
        <taxon>Euteleostomi</taxon>
        <taxon>Actinopterygii</taxon>
        <taxon>Neopterygii</taxon>
        <taxon>Teleostei</taxon>
        <taxon>Neoteleostei</taxon>
        <taxon>Acanthomorphata</taxon>
        <taxon>Eupercaria</taxon>
        <taxon>Tetraodontiformes</taxon>
        <taxon>Tetradontoidea</taxon>
        <taxon>Tetraodontidae</taxon>
        <taxon>Tetraodon</taxon>
    </lineage>
</organism>
<reference evidence="2" key="2">
    <citation type="submission" date="2025-08" db="UniProtKB">
        <authorList>
            <consortium name="Ensembl"/>
        </authorList>
    </citation>
    <scope>IDENTIFICATION</scope>
</reference>
<dbReference type="GO" id="GO:1990834">
    <property type="term" value="P:response to odorant"/>
    <property type="evidence" value="ECO:0007669"/>
    <property type="project" value="TreeGrafter"/>
</dbReference>
<evidence type="ECO:0000313" key="2">
    <source>
        <dbReference type="Ensembl" id="ENSTNIP00000008435.1"/>
    </source>
</evidence>
<dbReference type="Proteomes" id="UP000007303">
    <property type="component" value="Unassembled WGS sequence"/>
</dbReference>
<dbReference type="OMA" id="TINSDLC"/>
<dbReference type="InterPro" id="IPR011989">
    <property type="entry name" value="ARM-like"/>
</dbReference>
<evidence type="ECO:0000313" key="3">
    <source>
        <dbReference type="Proteomes" id="UP000007303"/>
    </source>
</evidence>
<dbReference type="AlphaFoldDB" id="H3CJK6"/>
<dbReference type="InterPro" id="IPR048733">
    <property type="entry name" value="CFA69_ARM_dom"/>
</dbReference>
<accession>H3CJK6</accession>
<reference evidence="3" key="1">
    <citation type="journal article" date="2004" name="Nature">
        <title>Genome duplication in the teleost fish Tetraodon nigroviridis reveals the early vertebrate proto-karyotype.</title>
        <authorList>
            <person name="Jaillon O."/>
            <person name="Aury J.-M."/>
            <person name="Brunet F."/>
            <person name="Petit J.-L."/>
            <person name="Stange-Thomann N."/>
            <person name="Mauceli E."/>
            <person name="Bouneau L."/>
            <person name="Fischer C."/>
            <person name="Ozouf-Costaz C."/>
            <person name="Bernot A."/>
            <person name="Nicaud S."/>
            <person name="Jaffe D."/>
            <person name="Fisher S."/>
            <person name="Lutfalla G."/>
            <person name="Dossat C."/>
            <person name="Segurens B."/>
            <person name="Dasilva C."/>
            <person name="Salanoubat M."/>
            <person name="Levy M."/>
            <person name="Boudet N."/>
            <person name="Castellano S."/>
            <person name="Anthouard V."/>
            <person name="Jubin C."/>
            <person name="Castelli V."/>
            <person name="Katinka M."/>
            <person name="Vacherie B."/>
            <person name="Biemont C."/>
            <person name="Skalli Z."/>
            <person name="Cattolico L."/>
            <person name="Poulain J."/>
            <person name="De Berardinis V."/>
            <person name="Cruaud C."/>
            <person name="Duprat S."/>
            <person name="Brottier P."/>
            <person name="Coutanceau J.-P."/>
            <person name="Gouzy J."/>
            <person name="Parra G."/>
            <person name="Lardier G."/>
            <person name="Chapple C."/>
            <person name="McKernan K.J."/>
            <person name="McEwan P."/>
            <person name="Bosak S."/>
            <person name="Kellis M."/>
            <person name="Volff J.-N."/>
            <person name="Guigo R."/>
            <person name="Zody M.C."/>
            <person name="Mesirov J."/>
            <person name="Lindblad-Toh K."/>
            <person name="Birren B."/>
            <person name="Nusbaum C."/>
            <person name="Kahn D."/>
            <person name="Robinson-Rechavi M."/>
            <person name="Laudet V."/>
            <person name="Schachter V."/>
            <person name="Quetier F."/>
            <person name="Saurin W."/>
            <person name="Scarpelli C."/>
            <person name="Wincker P."/>
            <person name="Lander E.S."/>
            <person name="Weissenbach J."/>
            <person name="Roest Crollius H."/>
        </authorList>
    </citation>
    <scope>NUCLEOTIDE SEQUENCE [LARGE SCALE GENOMIC DNA]</scope>
</reference>
<protein>
    <recommendedName>
        <fullName evidence="1">Cilia- and flagella-associated protein 69 ARM repeats domain-containing protein</fullName>
    </recommendedName>
</protein>
<dbReference type="GO" id="GO:0097225">
    <property type="term" value="C:sperm midpiece"/>
    <property type="evidence" value="ECO:0007669"/>
    <property type="project" value="TreeGrafter"/>
</dbReference>
<dbReference type="SUPFAM" id="SSF48371">
    <property type="entry name" value="ARM repeat"/>
    <property type="match status" value="1"/>
</dbReference>
<feature type="domain" description="Cilia- and flagella-associated protein 69 ARM repeats" evidence="1">
    <location>
        <begin position="4"/>
        <end position="573"/>
    </location>
</feature>
<dbReference type="GeneTree" id="ENSGT00390000014274"/>
<dbReference type="PANTHER" id="PTHR14716:SF0">
    <property type="entry name" value="CILIA- AND FLAGELLA-ASSOCIATED PROTEIN 69"/>
    <property type="match status" value="1"/>
</dbReference>
<reference evidence="2" key="3">
    <citation type="submission" date="2025-09" db="UniProtKB">
        <authorList>
            <consortium name="Ensembl"/>
        </authorList>
    </citation>
    <scope>IDENTIFICATION</scope>
</reference>
<dbReference type="InterPro" id="IPR048732">
    <property type="entry name" value="CFA69"/>
</dbReference>
<keyword evidence="3" id="KW-1185">Reference proteome</keyword>
<dbReference type="Pfam" id="PF21049">
    <property type="entry name" value="CFA69_ARM_rpt"/>
    <property type="match status" value="1"/>
</dbReference>
<dbReference type="Gene3D" id="1.25.10.10">
    <property type="entry name" value="Leucine-rich Repeat Variant"/>
    <property type="match status" value="1"/>
</dbReference>
<dbReference type="GO" id="GO:0097730">
    <property type="term" value="C:non-motile cilium"/>
    <property type="evidence" value="ECO:0007669"/>
    <property type="project" value="TreeGrafter"/>
</dbReference>
<evidence type="ECO:0000259" key="1">
    <source>
        <dbReference type="Pfam" id="PF21049"/>
    </source>
</evidence>
<dbReference type="InterPro" id="IPR016024">
    <property type="entry name" value="ARM-type_fold"/>
</dbReference>
<sequence length="577" mass="64857">KSFELTKVIHLLEDPLTANLKEKHLFTLKNLLKKSQIGFILKELTGIAKILNICAEKVKDHHEYLPILCEALKICSLPFLKEKSSDELNYAKDATDFLSHMGNILMKIILKKNKSEFCVCVSVKHLEGLQVTSPGYRLQLLERSDLAQTLLLSMAALENQPQIKLKLLQTLQFLSSSSDKNCALMLSARGAETMCLHMNEDDPTRQMLLRTSDILWNLLERGCREDVTAQLNSMECILSLKEAFLRSFEYSDRQVTNVLLMIITVIAETLTSLLIVDCSRFNENQIVCIYASVKNPNPSVCDIQINYSQEDLKMKKLLLNLLIIMSNDMAAVQIYREERVILALLTLMKPPGALSEWQTVARDWSVSQQEALQLQALTALAAIAPLLLDNYASCQGNTCLLLLLDWCVKQDAEFERGNNVRSAERGVKKVQVLYCIRVLRSVTASGDETVNQDLCDQGLINQLLGILTQMEANSNDKDIVTIQIMTDIQLILAVLCESDMHRKELFGSEGVEMVIHFLKKGSHKFYSGLGHNKLTLTTIDCVWSCIVGCYTTEDYFLAKGGVCLLLDMLSVSSALIF</sequence>
<dbReference type="GO" id="GO:1902093">
    <property type="term" value="P:positive regulation of flagellated sperm motility"/>
    <property type="evidence" value="ECO:0007669"/>
    <property type="project" value="TreeGrafter"/>
</dbReference>
<dbReference type="Ensembl" id="ENSTNIT00000008602.1">
    <property type="protein sequence ID" value="ENSTNIP00000008435.1"/>
    <property type="gene ID" value="ENSTNIG00000005724.1"/>
</dbReference>